<sequence>MLFPGRHSVGAQPPRLKTANPSPQTEKFMPFVRQAEQSKLTASERAKRPRATQGYNFTPSNGRPSRAPPILHPPRSRQRAKPIDLQIV</sequence>
<feature type="region of interest" description="Disordered" evidence="1">
    <location>
        <begin position="1"/>
        <end position="88"/>
    </location>
</feature>
<name>A0ABR1WCU7_9PEZI</name>
<evidence type="ECO:0000313" key="3">
    <source>
        <dbReference type="Proteomes" id="UP001446871"/>
    </source>
</evidence>
<comment type="caution">
    <text evidence="2">The sequence shown here is derived from an EMBL/GenBank/DDBJ whole genome shotgun (WGS) entry which is preliminary data.</text>
</comment>
<protein>
    <submittedName>
        <fullName evidence="2">Uncharacterized protein</fullName>
    </submittedName>
</protein>
<evidence type="ECO:0000256" key="1">
    <source>
        <dbReference type="SAM" id="MobiDB-lite"/>
    </source>
</evidence>
<dbReference type="Proteomes" id="UP001446871">
    <property type="component" value="Unassembled WGS sequence"/>
</dbReference>
<evidence type="ECO:0000313" key="2">
    <source>
        <dbReference type="EMBL" id="KAK8081330.1"/>
    </source>
</evidence>
<accession>A0ABR1WCU7</accession>
<organism evidence="2 3">
    <name type="scientific">Apiospora saccharicola</name>
    <dbReference type="NCBI Taxonomy" id="335842"/>
    <lineage>
        <taxon>Eukaryota</taxon>
        <taxon>Fungi</taxon>
        <taxon>Dikarya</taxon>
        <taxon>Ascomycota</taxon>
        <taxon>Pezizomycotina</taxon>
        <taxon>Sordariomycetes</taxon>
        <taxon>Xylariomycetidae</taxon>
        <taxon>Amphisphaeriales</taxon>
        <taxon>Apiosporaceae</taxon>
        <taxon>Apiospora</taxon>
    </lineage>
</organism>
<proteinExistence type="predicted"/>
<dbReference type="EMBL" id="JAQQWM010000001">
    <property type="protein sequence ID" value="KAK8081330.1"/>
    <property type="molecule type" value="Genomic_DNA"/>
</dbReference>
<feature type="compositionally biased region" description="Polar residues" evidence="1">
    <location>
        <begin position="53"/>
        <end position="63"/>
    </location>
</feature>
<gene>
    <name evidence="2" type="ORF">PG996_000111</name>
</gene>
<reference evidence="2 3" key="1">
    <citation type="submission" date="2023-01" db="EMBL/GenBank/DDBJ databases">
        <title>Analysis of 21 Apiospora genomes using comparative genomics revels a genus with tremendous synthesis potential of carbohydrate active enzymes and secondary metabolites.</title>
        <authorList>
            <person name="Sorensen T."/>
        </authorList>
    </citation>
    <scope>NUCLEOTIDE SEQUENCE [LARGE SCALE GENOMIC DNA]</scope>
    <source>
        <strain evidence="2 3">CBS 83171</strain>
    </source>
</reference>
<keyword evidence="3" id="KW-1185">Reference proteome</keyword>